<reference evidence="3" key="1">
    <citation type="submission" date="2024-05" db="EMBL/GenBank/DDBJ databases">
        <authorList>
            <person name="Kim S."/>
            <person name="Heo J."/>
            <person name="Choi H."/>
            <person name="Choi Y."/>
            <person name="Kwon S.-W."/>
            <person name="Kim Y."/>
        </authorList>
    </citation>
    <scope>NUCLEOTIDE SEQUENCE</scope>
    <source>
        <strain evidence="3">KACC 23699</strain>
    </source>
</reference>
<keyword evidence="2" id="KW-0732">Signal</keyword>
<dbReference type="Gene3D" id="2.120.10.10">
    <property type="match status" value="1"/>
</dbReference>
<proteinExistence type="predicted"/>
<feature type="signal peptide" evidence="2">
    <location>
        <begin position="1"/>
        <end position="32"/>
    </location>
</feature>
<sequence length="616" mass="64125">MKTPLLNTPRPLLAVAAVALAVVGAASLPAAASTPRTDVRLTNDDGSAGGYVSNYNVTHPTSPVAKDPTLAECSRSRGRQNEPSVAVDPRNPNVLVGSSNDYCGVYNDGADADGAPIASGPIWLGYYRSQNGGASFQSSLVPGYPGDNTPYASRARVRTASAGDPVLAWDGAGRLFAGAESSDDPAGSSKTFGDVWVATYANPGGQTGATADDGKEFIRSVVVAKGSSAPNLLGKFNDKTAIEADRTSSSCSGNVYFAWSRFTGNGGAAIYVARSTDHGATFSTPMKLSAGVHDVQFPDISVTSSGHVYITFRQLEAQGGQGDAVDVVRSTDCGRTFSPPRVLTTFSAMGVTDRTTSGGAARDCGDAPPCQSGYTFFRADTGPRSTADQNAPGETVHVTYEAIRPGSEVPTGTTFGWADRSGVGGQSLVYYLRYDGATGAVTQPAPIDAAPASQQLFPDLSVDGGVVHALWWDSRNDVSNDATSFRQRPVGNDAQGNVGPALDVYASTRPAIGGTWSSPTRMSDTTSNPNYEQFGGRTVPFAGDYLWIDSKAGVTYGTWTDWRNTVAGVDQREATQDETGADVLQCRATLPDGSVTGDTCPRAGGLDQNIYGDLAP</sequence>
<dbReference type="RefSeq" id="WP_406832591.1">
    <property type="nucleotide sequence ID" value="NZ_CP157483.1"/>
</dbReference>
<protein>
    <recommendedName>
        <fullName evidence="4">Exo-alpha-sialidase</fullName>
    </recommendedName>
</protein>
<evidence type="ECO:0000256" key="2">
    <source>
        <dbReference type="SAM" id="SignalP"/>
    </source>
</evidence>
<dbReference type="SUPFAM" id="SSF50939">
    <property type="entry name" value="Sialidases"/>
    <property type="match status" value="1"/>
</dbReference>
<feature type="chain" id="PRO_5044020288" description="Exo-alpha-sialidase" evidence="2">
    <location>
        <begin position="33"/>
        <end position="616"/>
    </location>
</feature>
<gene>
    <name evidence="3" type="ORF">ABEG17_07155</name>
</gene>
<dbReference type="AlphaFoldDB" id="A0AAU7JXH6"/>
<name>A0AAU7JXH6_9MICO</name>
<feature type="region of interest" description="Disordered" evidence="1">
    <location>
        <begin position="74"/>
        <end position="93"/>
    </location>
</feature>
<evidence type="ECO:0000256" key="1">
    <source>
        <dbReference type="SAM" id="MobiDB-lite"/>
    </source>
</evidence>
<evidence type="ECO:0000313" key="3">
    <source>
        <dbReference type="EMBL" id="XBO45107.1"/>
    </source>
</evidence>
<feature type="region of interest" description="Disordered" evidence="1">
    <location>
        <begin position="32"/>
        <end position="69"/>
    </location>
</feature>
<dbReference type="EMBL" id="CP157483">
    <property type="protein sequence ID" value="XBO45107.1"/>
    <property type="molecule type" value="Genomic_DNA"/>
</dbReference>
<organism evidence="3">
    <name type="scientific">Pedococcus sp. KACC 23699</name>
    <dbReference type="NCBI Taxonomy" id="3149228"/>
    <lineage>
        <taxon>Bacteria</taxon>
        <taxon>Bacillati</taxon>
        <taxon>Actinomycetota</taxon>
        <taxon>Actinomycetes</taxon>
        <taxon>Micrococcales</taxon>
        <taxon>Intrasporangiaceae</taxon>
        <taxon>Pedococcus</taxon>
    </lineage>
</organism>
<dbReference type="InterPro" id="IPR036278">
    <property type="entry name" value="Sialidase_sf"/>
</dbReference>
<evidence type="ECO:0008006" key="4">
    <source>
        <dbReference type="Google" id="ProtNLM"/>
    </source>
</evidence>
<accession>A0AAU7JXH6</accession>